<sequence>MFSNAGMGRATHTCEQSVLDVDLSAYDKVMAVNTRGMVACVKNTAKAMFEGRVKGSIVCTASMVVTIGGDKFIDYVMSKHAVLGLVRSASLQLGAYGIRVNCVPPRMVHGSHT</sequence>
<evidence type="ECO:0000313" key="3">
    <source>
        <dbReference type="Proteomes" id="UP000237347"/>
    </source>
</evidence>
<accession>A0AAW0JLN0</accession>
<dbReference type="CDD" id="cd05233">
    <property type="entry name" value="SDR_c"/>
    <property type="match status" value="1"/>
</dbReference>
<dbReference type="PROSITE" id="PS00061">
    <property type="entry name" value="ADH_SHORT"/>
    <property type="match status" value="1"/>
</dbReference>
<keyword evidence="3" id="KW-1185">Reference proteome</keyword>
<dbReference type="SUPFAM" id="SSF51735">
    <property type="entry name" value="NAD(P)-binding Rossmann-fold domains"/>
    <property type="match status" value="1"/>
</dbReference>
<dbReference type="InterPro" id="IPR036291">
    <property type="entry name" value="NAD(P)-bd_dom_sf"/>
</dbReference>
<dbReference type="Proteomes" id="UP000237347">
    <property type="component" value="Unassembled WGS sequence"/>
</dbReference>
<proteinExistence type="inferred from homology"/>
<dbReference type="InterPro" id="IPR002347">
    <property type="entry name" value="SDR_fam"/>
</dbReference>
<comment type="similarity">
    <text evidence="1">Belongs to the short-chain dehydrogenases/reductases (SDR) family.</text>
</comment>
<dbReference type="PRINTS" id="PR00081">
    <property type="entry name" value="GDHRDH"/>
</dbReference>
<evidence type="ECO:0000256" key="1">
    <source>
        <dbReference type="ARBA" id="ARBA00006484"/>
    </source>
</evidence>
<reference evidence="2 3" key="1">
    <citation type="journal article" date="2018" name="Sci. Data">
        <title>The draft genome sequence of cork oak.</title>
        <authorList>
            <person name="Ramos A.M."/>
            <person name="Usie A."/>
            <person name="Barbosa P."/>
            <person name="Barros P.M."/>
            <person name="Capote T."/>
            <person name="Chaves I."/>
            <person name="Simoes F."/>
            <person name="Abreu I."/>
            <person name="Carrasquinho I."/>
            <person name="Faro C."/>
            <person name="Guimaraes J.B."/>
            <person name="Mendonca D."/>
            <person name="Nobrega F."/>
            <person name="Rodrigues L."/>
            <person name="Saibo N.J.M."/>
            <person name="Varela M.C."/>
            <person name="Egas C."/>
            <person name="Matos J."/>
            <person name="Miguel C.M."/>
            <person name="Oliveira M.M."/>
            <person name="Ricardo C.P."/>
            <person name="Goncalves S."/>
        </authorList>
    </citation>
    <scope>NUCLEOTIDE SEQUENCE [LARGE SCALE GENOMIC DNA]</scope>
    <source>
        <strain evidence="3">cv. HL8</strain>
    </source>
</reference>
<dbReference type="EMBL" id="PKMF04000519">
    <property type="protein sequence ID" value="KAK7827623.1"/>
    <property type="molecule type" value="Genomic_DNA"/>
</dbReference>
<dbReference type="Pfam" id="PF13561">
    <property type="entry name" value="adh_short_C2"/>
    <property type="match status" value="1"/>
</dbReference>
<dbReference type="PANTHER" id="PTHR42820:SF13">
    <property type="entry name" value="(-)-ISOPIPERITENOL_(-)-CARVEOL DEHYDROGENASE, MITOCHONDRIAL-LIKE"/>
    <property type="match status" value="1"/>
</dbReference>
<dbReference type="Gene3D" id="3.40.50.720">
    <property type="entry name" value="NAD(P)-binding Rossmann-like Domain"/>
    <property type="match status" value="1"/>
</dbReference>
<name>A0AAW0JLN0_QUESU</name>
<comment type="caution">
    <text evidence="2">The sequence shown here is derived from an EMBL/GenBank/DDBJ whole genome shotgun (WGS) entry which is preliminary data.</text>
</comment>
<organism evidence="2 3">
    <name type="scientific">Quercus suber</name>
    <name type="common">Cork oak</name>
    <dbReference type="NCBI Taxonomy" id="58331"/>
    <lineage>
        <taxon>Eukaryota</taxon>
        <taxon>Viridiplantae</taxon>
        <taxon>Streptophyta</taxon>
        <taxon>Embryophyta</taxon>
        <taxon>Tracheophyta</taxon>
        <taxon>Spermatophyta</taxon>
        <taxon>Magnoliopsida</taxon>
        <taxon>eudicotyledons</taxon>
        <taxon>Gunneridae</taxon>
        <taxon>Pentapetalae</taxon>
        <taxon>rosids</taxon>
        <taxon>fabids</taxon>
        <taxon>Fagales</taxon>
        <taxon>Fagaceae</taxon>
        <taxon>Quercus</taxon>
    </lineage>
</organism>
<gene>
    <name evidence="2" type="primary">ISPD_19</name>
    <name evidence="2" type="ORF">CFP56_030958</name>
</gene>
<dbReference type="InterPro" id="IPR020904">
    <property type="entry name" value="Sc_DH/Rdtase_CS"/>
</dbReference>
<protein>
    <submittedName>
        <fullName evidence="2">(-)-isopiperitenol/(-)-carveol dehydrogenase</fullName>
    </submittedName>
</protein>
<dbReference type="PANTHER" id="PTHR42820">
    <property type="entry name" value="SHORT-CHAIN DEHYDROGENASE REDUCTASE"/>
    <property type="match status" value="1"/>
</dbReference>
<dbReference type="AlphaFoldDB" id="A0AAW0JLN0"/>
<evidence type="ECO:0000313" key="2">
    <source>
        <dbReference type="EMBL" id="KAK7827623.1"/>
    </source>
</evidence>